<organism evidence="4">
    <name type="scientific">Bionectria ochroleuca</name>
    <name type="common">Gliocladium roseum</name>
    <dbReference type="NCBI Taxonomy" id="29856"/>
    <lineage>
        <taxon>Eukaryota</taxon>
        <taxon>Fungi</taxon>
        <taxon>Dikarya</taxon>
        <taxon>Ascomycota</taxon>
        <taxon>Pezizomycotina</taxon>
        <taxon>Sordariomycetes</taxon>
        <taxon>Hypocreomycetidae</taxon>
        <taxon>Hypocreales</taxon>
        <taxon>Bionectriaceae</taxon>
        <taxon>Clonostachys</taxon>
    </lineage>
</organism>
<dbReference type="GO" id="GO:0008270">
    <property type="term" value="F:zinc ion binding"/>
    <property type="evidence" value="ECO:0007669"/>
    <property type="project" value="UniProtKB-UniRule"/>
</dbReference>
<dbReference type="Pfam" id="PF01116">
    <property type="entry name" value="F_bP_aldolase"/>
    <property type="match status" value="1"/>
</dbReference>
<feature type="active site" description="Proton donor" evidence="1">
    <location>
        <position position="85"/>
    </location>
</feature>
<comment type="catalytic activity">
    <reaction evidence="3">
        <text>beta-D-fructose 1,6-bisphosphate = D-glyceraldehyde 3-phosphate + dihydroxyacetone phosphate</text>
        <dbReference type="Rhea" id="RHEA:14729"/>
        <dbReference type="ChEBI" id="CHEBI:32966"/>
        <dbReference type="ChEBI" id="CHEBI:57642"/>
        <dbReference type="ChEBI" id="CHEBI:59776"/>
        <dbReference type="EC" id="4.1.2.13"/>
    </reaction>
</comment>
<dbReference type="PANTHER" id="PTHR30304:SF0">
    <property type="entry name" value="D-TAGATOSE-1,6-BISPHOSPHATE ALDOLASE SUBUNIT GATY-RELATED"/>
    <property type="match status" value="1"/>
</dbReference>
<comment type="similarity">
    <text evidence="3">Belongs to the class II fructose-bisphosphate aldolase family.</text>
</comment>
<feature type="binding site" evidence="2">
    <location>
        <position position="86"/>
    </location>
    <ligand>
        <name>Zn(2+)</name>
        <dbReference type="ChEBI" id="CHEBI:29105"/>
        <label>1</label>
        <note>catalytic</note>
    </ligand>
</feature>
<feature type="binding site" evidence="2">
    <location>
        <position position="183"/>
    </location>
    <ligand>
        <name>Zn(2+)</name>
        <dbReference type="ChEBI" id="CHEBI:29105"/>
        <label>1</label>
        <note>catalytic</note>
    </ligand>
</feature>
<feature type="binding site" evidence="2">
    <location>
        <position position="107"/>
    </location>
    <ligand>
        <name>Zn(2+)</name>
        <dbReference type="ChEBI" id="CHEBI:29105"/>
        <label>2</label>
    </ligand>
</feature>
<dbReference type="CDD" id="cd00947">
    <property type="entry name" value="TBP_aldolase_IIB"/>
    <property type="match status" value="1"/>
</dbReference>
<dbReference type="EMBL" id="JADCTT010000011">
    <property type="protein sequence ID" value="KAF9746611.1"/>
    <property type="molecule type" value="Genomic_DNA"/>
</dbReference>
<dbReference type="SUPFAM" id="SSF51569">
    <property type="entry name" value="Aldolase"/>
    <property type="match status" value="1"/>
</dbReference>
<sequence length="290" mass="31816">MSTFPQSNRTFQILDAAAKGGYAVGAYNCYNDDGVIAVIRAAEATNSPAIIQLFPWTLKFQGEHFVQYVISAAHAAKVPIAVHLDHCIEPEDVEKALTLPFDSIMVDASIHEPAENIRRCKEIVQRANANGISIEAEMGRIEGGEDGLPTVDLDTILTTPQEAEEFVRETGVQFLAPSFGNIHGHYGPKGPEGFWRLPLLMDIHRAVPSVPLVLHGTHGVSDALFRTSRQHGMVKINLNKTVRDPYTDFVAEKAGELELTILKMKGVEIYQKSIERVMHEFLGSAGKASS</sequence>
<dbReference type="InterPro" id="IPR000771">
    <property type="entry name" value="FBA_II"/>
</dbReference>
<feature type="binding site" evidence="2">
    <location>
        <position position="215"/>
    </location>
    <ligand>
        <name>Zn(2+)</name>
        <dbReference type="ChEBI" id="CHEBI:29105"/>
        <label>1</label>
        <note>catalytic</note>
    </ligand>
</feature>
<evidence type="ECO:0000256" key="1">
    <source>
        <dbReference type="PIRSR" id="PIRSR001359-1"/>
    </source>
</evidence>
<accession>A0A0B7JJ80</accession>
<evidence type="ECO:0000256" key="2">
    <source>
        <dbReference type="PIRSR" id="PIRSR001359-3"/>
    </source>
</evidence>
<dbReference type="EC" id="4.1.2.13" evidence="3"/>
<gene>
    <name evidence="4" type="ORF">BN869_000000943_1</name>
    <name evidence="5" type="ORF">IM811_003516</name>
</gene>
<keyword evidence="2 3" id="KW-0479">Metal-binding</keyword>
<dbReference type="PIRSF" id="PIRSF001359">
    <property type="entry name" value="F_bP_aldolase_II"/>
    <property type="match status" value="1"/>
</dbReference>
<keyword evidence="3" id="KW-0456">Lyase</keyword>
<dbReference type="Gene3D" id="3.20.20.70">
    <property type="entry name" value="Aldolase class I"/>
    <property type="match status" value="1"/>
</dbReference>
<dbReference type="UniPathway" id="UPA00109">
    <property type="reaction ID" value="UER00183"/>
</dbReference>
<dbReference type="InterPro" id="IPR013785">
    <property type="entry name" value="Aldolase_TIM"/>
</dbReference>
<keyword evidence="2 3" id="KW-0862">Zinc</keyword>
<evidence type="ECO:0000313" key="4">
    <source>
        <dbReference type="EMBL" id="CEO44888.1"/>
    </source>
</evidence>
<comment type="pathway">
    <text evidence="3">Carbohydrate degradation; glycolysis; D-glyceraldehyde 3-phosphate and glycerone phosphate from D-glucose: step 4/4.</text>
</comment>
<dbReference type="GO" id="GO:0004332">
    <property type="term" value="F:fructose-bisphosphate aldolase activity"/>
    <property type="evidence" value="ECO:0007669"/>
    <property type="project" value="UniProtKB-EC"/>
</dbReference>
<reference evidence="5" key="2">
    <citation type="submission" date="2020-10" db="EMBL/GenBank/DDBJ databases">
        <title>High-Quality Genome Resource of Clonostachys rosea strain S41 by Oxford Nanopore Long-Read Sequencing.</title>
        <authorList>
            <person name="Wang H."/>
        </authorList>
    </citation>
    <scope>NUCLEOTIDE SEQUENCE</scope>
    <source>
        <strain evidence="5">S41</strain>
    </source>
</reference>
<feature type="binding site" evidence="2">
    <location>
        <position position="137"/>
    </location>
    <ligand>
        <name>Zn(2+)</name>
        <dbReference type="ChEBI" id="CHEBI:29105"/>
        <label>2</label>
    </ligand>
</feature>
<dbReference type="AlphaFoldDB" id="A0A0B7JJ80"/>
<protein>
    <recommendedName>
        <fullName evidence="3">Fructose-bisphosphate aldolase</fullName>
        <shortName evidence="3">FBP aldolase</shortName>
        <ecNumber evidence="3">4.1.2.13</ecNumber>
    </recommendedName>
</protein>
<dbReference type="PANTHER" id="PTHR30304">
    <property type="entry name" value="D-TAGATOSE-1,6-BISPHOSPHATE ALDOLASE"/>
    <property type="match status" value="1"/>
</dbReference>
<evidence type="ECO:0000313" key="5">
    <source>
        <dbReference type="EMBL" id="KAF9746611.1"/>
    </source>
</evidence>
<comment type="function">
    <text evidence="3">Catalyzes the aldol condensation of dihydroxyacetone phosphate (DHAP or glycerone-phosphate) with glyceraldehyde 3-phosphate (G3P) to form fructose 1,6-bisphosphate (FBP) in gluconeogenesis and the reverse reaction in glycolysis.</text>
</comment>
<dbReference type="Proteomes" id="UP000616885">
    <property type="component" value="Unassembled WGS sequence"/>
</dbReference>
<keyword evidence="3" id="KW-0324">Glycolysis</keyword>
<dbReference type="GO" id="GO:0006096">
    <property type="term" value="P:glycolytic process"/>
    <property type="evidence" value="ECO:0007669"/>
    <property type="project" value="UniProtKB-UniPathway"/>
</dbReference>
<name>A0A0B7JJ80_BIOOC</name>
<evidence type="ECO:0000256" key="3">
    <source>
        <dbReference type="RuleBase" id="RU366023"/>
    </source>
</evidence>
<comment type="cofactor">
    <cofactor evidence="2 3">
        <name>Zn(2+)</name>
        <dbReference type="ChEBI" id="CHEBI:29105"/>
    </cofactor>
    <text evidence="2 3">Binds 2 Zn(2+) ions per subunit. One is catalytic and the other provides a structural contribution.</text>
</comment>
<proteinExistence type="inferred from homology"/>
<dbReference type="InterPro" id="IPR050246">
    <property type="entry name" value="Class_II_FBP_aldolase"/>
</dbReference>
<reference evidence="4" key="1">
    <citation type="submission" date="2015-01" db="EMBL/GenBank/DDBJ databases">
        <authorList>
            <person name="Durling Mikael"/>
        </authorList>
    </citation>
    <scope>NUCLEOTIDE SEQUENCE</scope>
</reference>
<dbReference type="EMBL" id="CDPU01000001">
    <property type="protein sequence ID" value="CEO44888.1"/>
    <property type="molecule type" value="Genomic_DNA"/>
</dbReference>